<comment type="caution">
    <text evidence="2">The sequence shown here is derived from an EMBL/GenBank/DDBJ whole genome shotgun (WGS) entry which is preliminary data.</text>
</comment>
<feature type="compositionally biased region" description="Low complexity" evidence="1">
    <location>
        <begin position="147"/>
        <end position="166"/>
    </location>
</feature>
<proteinExistence type="predicted"/>
<evidence type="ECO:0000313" key="3">
    <source>
        <dbReference type="Proteomes" id="UP001172684"/>
    </source>
</evidence>
<gene>
    <name evidence="2" type="ORF">H2201_000078</name>
</gene>
<evidence type="ECO:0000313" key="2">
    <source>
        <dbReference type="EMBL" id="KAJ9669694.1"/>
    </source>
</evidence>
<name>A0ABQ9P813_9PEZI</name>
<evidence type="ECO:0000256" key="1">
    <source>
        <dbReference type="SAM" id="MobiDB-lite"/>
    </source>
</evidence>
<protein>
    <submittedName>
        <fullName evidence="2">Uncharacterized protein</fullName>
    </submittedName>
</protein>
<sequence>MTCNITSTPVIPEPLPLYRRDPDSISIRSSAPSYVSEAPTYTSRRTSIPLVPSATYGASSLVECSSITERGPGLPPVRYAPGFQSRAHGSMKDIENHNYNISHWSSIHTSQQHRQYQNVARRRASKADANSILLSMTSSGGSGSGPSTGSAAGPSQASSSSTTAPPREGSPPREQAEIQAVEIDITPVSPMEDPYLVGENAARKARASRIYREMCLKGDMAIRHEGKTWDFMLAQMADWEERERSWGVFRNRVEHGKRFGKLARRVGL</sequence>
<dbReference type="Proteomes" id="UP001172684">
    <property type="component" value="Unassembled WGS sequence"/>
</dbReference>
<accession>A0ABQ9P813</accession>
<keyword evidence="3" id="KW-1185">Reference proteome</keyword>
<dbReference type="EMBL" id="JAPDRL010000001">
    <property type="protein sequence ID" value="KAJ9669694.1"/>
    <property type="molecule type" value="Genomic_DNA"/>
</dbReference>
<feature type="region of interest" description="Disordered" evidence="1">
    <location>
        <begin position="134"/>
        <end position="174"/>
    </location>
</feature>
<organism evidence="2 3">
    <name type="scientific">Coniosporium apollinis</name>
    <dbReference type="NCBI Taxonomy" id="61459"/>
    <lineage>
        <taxon>Eukaryota</taxon>
        <taxon>Fungi</taxon>
        <taxon>Dikarya</taxon>
        <taxon>Ascomycota</taxon>
        <taxon>Pezizomycotina</taxon>
        <taxon>Dothideomycetes</taxon>
        <taxon>Dothideomycetes incertae sedis</taxon>
        <taxon>Coniosporium</taxon>
    </lineage>
</organism>
<reference evidence="2" key="1">
    <citation type="submission" date="2022-10" db="EMBL/GenBank/DDBJ databases">
        <title>Culturing micro-colonial fungi from biological soil crusts in the Mojave desert and describing Neophaeococcomyces mojavensis, and introducing the new genera and species Taxawa tesnikishii.</title>
        <authorList>
            <person name="Kurbessoian T."/>
            <person name="Stajich J.E."/>
        </authorList>
    </citation>
    <scope>NUCLEOTIDE SEQUENCE</scope>
    <source>
        <strain evidence="2">TK_1</strain>
    </source>
</reference>